<organism evidence="4 5">
    <name type="scientific">Seminavis robusta</name>
    <dbReference type="NCBI Taxonomy" id="568900"/>
    <lineage>
        <taxon>Eukaryota</taxon>
        <taxon>Sar</taxon>
        <taxon>Stramenopiles</taxon>
        <taxon>Ochrophyta</taxon>
        <taxon>Bacillariophyta</taxon>
        <taxon>Bacillariophyceae</taxon>
        <taxon>Bacillariophycidae</taxon>
        <taxon>Naviculales</taxon>
        <taxon>Naviculaceae</taxon>
        <taxon>Seminavis</taxon>
    </lineage>
</organism>
<feature type="compositionally biased region" description="Polar residues" evidence="3">
    <location>
        <begin position="323"/>
        <end position="344"/>
    </location>
</feature>
<feature type="compositionally biased region" description="Basic and acidic residues" evidence="3">
    <location>
        <begin position="638"/>
        <end position="650"/>
    </location>
</feature>
<protein>
    <submittedName>
        <fullName evidence="4">Laminin G sub domain 2</fullName>
    </submittedName>
</protein>
<feature type="compositionally biased region" description="Polar residues" evidence="3">
    <location>
        <begin position="482"/>
        <end position="499"/>
    </location>
</feature>
<dbReference type="PANTHER" id="PTHR36489:SF2">
    <property type="entry name" value="APPLE DOMAIN-CONTAINING PROTEIN"/>
    <property type="match status" value="1"/>
</dbReference>
<dbReference type="EMBL" id="CAICTM010000118">
    <property type="protein sequence ID" value="CAB9501810.1"/>
    <property type="molecule type" value="Genomic_DNA"/>
</dbReference>
<dbReference type="InterPro" id="IPR006970">
    <property type="entry name" value="PT"/>
</dbReference>
<keyword evidence="5" id="KW-1185">Reference proteome</keyword>
<feature type="compositionally biased region" description="Basic and acidic residues" evidence="3">
    <location>
        <begin position="751"/>
        <end position="764"/>
    </location>
</feature>
<feature type="compositionally biased region" description="Polar residues" evidence="3">
    <location>
        <begin position="430"/>
        <end position="455"/>
    </location>
</feature>
<proteinExistence type="predicted"/>
<evidence type="ECO:0000256" key="3">
    <source>
        <dbReference type="SAM" id="MobiDB-lite"/>
    </source>
</evidence>
<keyword evidence="2" id="KW-0677">Repeat</keyword>
<sequence length="1093" mass="117552">MFYTPPKPPSEFNKPASVPHMPTPTQYGKPATVHRPSPEVFADSPSTHPSDYFEKPASFNRPTTLSVPTESPKRKPPTEYGQPAAVQRPSSTEAPSFFPSSYFEKPASFHRPTTSPVPTETPKGKPSSGYRYKNPAAVHRPSDGPLTEAPSYFPSDYFEKPASFNRPTTLRVPTESPKRKPPTEYGQPSAVQRPSSTEAPSFFPSDYFEKPAAVGRPSATGTPTVGVNSQVPSDYFEKPAAVGRPSASPRPTEGPKRKPPSKFEQPAAVERPTSSPTIIAPSSQPSQLTSPEPTEVLSSVPTSVPTTPPSPGPSGIPTSQPTELPTLNPTSAPTLAPSQNPTDSPTIAPTETPTTEGPTETPTFKPTEGPTTLPTQKPTGSPTTTPTGKPSTDRPTETPTLKPTDGPTTTPSHKPTGRPTIEVTYEPTEKPSNGPTGTPTLKPTNAPTATPSQKPTDIPTIEPTNKPTATPSQKPTDVPTVEPTNIPTKIPTIQPTSGPTGFPSHGPSVASMEPSIAESSIPTPTQKFFAPPKEPTPNVPSTTEAPTSFAPTKAPICPLTPIVKSEKPAAEQPSYPTFVPTLSPTCPTEEPEDTASPTTVTVSRGSKVQLEDEKPAHTPSAAASESGQPMEEFPTIKVEYHRTESKHKSESSVAGQPGVTTPSETKHPESPSASNSKDQGKGTEPVAPSAEAARQPGPATVRVSQLTEAKGTEPPTCPDMPYSGHMISNCPSPSPEAGAEDAHRSQHVKIHREEDKDQDTYKDNERKVNIVGGTSHLRETQSEDEDMEAIAANEMADKQQSRQLGSESSLQQTLHEDCIASMIVYEEDFEPTGAENNWTNGIAMHHANFTRFLGPLGGNMDENFSQTFFIADGPGGSSASTVTIEFVLYTMDDWEAENFVDLLIGESLVRLSHLGSSRSSSRQYYEGSIDGISWWQSVLLYGENLGFGSANDAKHLIELTVQADHFQNNSLFMLFQVEHQGIVAGIDDMMIEANFNCSMTETSENWQQPKVDPEIPRQDPHYGFDADDDDGLVPYCESEDFPCGVLMVYVCHFTSSHQGFRTLCIHEANSHILQYYVNDYCGPCIGGKSMGVT</sequence>
<evidence type="ECO:0000256" key="1">
    <source>
        <dbReference type="ARBA" id="ARBA00022729"/>
    </source>
</evidence>
<feature type="compositionally biased region" description="Polar residues" evidence="3">
    <location>
        <begin position="462"/>
        <end position="475"/>
    </location>
</feature>
<comment type="caution">
    <text evidence="4">The sequence shown here is derived from an EMBL/GenBank/DDBJ whole genome shotgun (WGS) entry which is preliminary data.</text>
</comment>
<dbReference type="Pfam" id="PF04886">
    <property type="entry name" value="PT"/>
    <property type="match status" value="1"/>
</dbReference>
<accession>A0A9N8DH68</accession>
<feature type="compositionally biased region" description="Polar residues" evidence="3">
    <location>
        <begin position="651"/>
        <end position="663"/>
    </location>
</feature>
<evidence type="ECO:0000313" key="5">
    <source>
        <dbReference type="Proteomes" id="UP001153069"/>
    </source>
</evidence>
<feature type="compositionally biased region" description="Polar residues" evidence="3">
    <location>
        <begin position="219"/>
        <end position="232"/>
    </location>
</feature>
<dbReference type="Proteomes" id="UP001153069">
    <property type="component" value="Unassembled WGS sequence"/>
</dbReference>
<feature type="compositionally biased region" description="Polar residues" evidence="3">
    <location>
        <begin position="539"/>
        <end position="550"/>
    </location>
</feature>
<reference evidence="4" key="1">
    <citation type="submission" date="2020-06" db="EMBL/GenBank/DDBJ databases">
        <authorList>
            <consortium name="Plant Systems Biology data submission"/>
        </authorList>
    </citation>
    <scope>NUCLEOTIDE SEQUENCE</scope>
    <source>
        <strain evidence="4">D6</strain>
    </source>
</reference>
<feature type="compositionally biased region" description="Polar residues" evidence="3">
    <location>
        <begin position="397"/>
        <end position="413"/>
    </location>
</feature>
<feature type="region of interest" description="Disordered" evidence="3">
    <location>
        <begin position="1"/>
        <end position="764"/>
    </location>
</feature>
<dbReference type="OrthoDB" id="49654at2759"/>
<dbReference type="AlphaFoldDB" id="A0A9N8DH68"/>
<feature type="compositionally biased region" description="Polar residues" evidence="3">
    <location>
        <begin position="517"/>
        <end position="526"/>
    </location>
</feature>
<feature type="compositionally biased region" description="Low complexity" evidence="3">
    <location>
        <begin position="272"/>
        <end position="305"/>
    </location>
</feature>
<gene>
    <name evidence="4" type="ORF">SEMRO_119_G058020.1</name>
</gene>
<feature type="compositionally biased region" description="Polar residues" evidence="3">
    <location>
        <begin position="189"/>
        <end position="199"/>
    </location>
</feature>
<feature type="compositionally biased region" description="Polar residues" evidence="3">
    <location>
        <begin position="595"/>
        <end position="606"/>
    </location>
</feature>
<feature type="compositionally biased region" description="Low complexity" evidence="3">
    <location>
        <begin position="345"/>
        <end position="390"/>
    </location>
</feature>
<evidence type="ECO:0000313" key="4">
    <source>
        <dbReference type="EMBL" id="CAB9501810.1"/>
    </source>
</evidence>
<feature type="compositionally biased region" description="Polar residues" evidence="3">
    <location>
        <begin position="60"/>
        <end position="69"/>
    </location>
</feature>
<keyword evidence="1" id="KW-0732">Signal</keyword>
<name>A0A9N8DH68_9STRA</name>
<evidence type="ECO:0000256" key="2">
    <source>
        <dbReference type="ARBA" id="ARBA00022737"/>
    </source>
</evidence>
<dbReference type="PANTHER" id="PTHR36489">
    <property type="entry name" value="PROTEIN-COUPLED RECEPTOR GPR1, PUTATIVE-RELATED"/>
    <property type="match status" value="1"/>
</dbReference>